<evidence type="ECO:0000256" key="1">
    <source>
        <dbReference type="SAM" id="Phobius"/>
    </source>
</evidence>
<dbReference type="EMBL" id="FQXE01000021">
    <property type="protein sequence ID" value="SHI31177.1"/>
    <property type="molecule type" value="Genomic_DNA"/>
</dbReference>
<keyword evidence="1" id="KW-0472">Membrane</keyword>
<reference evidence="3 4" key="1">
    <citation type="submission" date="2016-11" db="EMBL/GenBank/DDBJ databases">
        <authorList>
            <person name="Jaros S."/>
            <person name="Januszkiewicz K."/>
            <person name="Wedrychowicz H."/>
        </authorList>
    </citation>
    <scope>NUCLEOTIDE SEQUENCE [LARGE SCALE GENOMIC DNA]</scope>
    <source>
        <strain evidence="3 4">CGMCC 1.10190</strain>
    </source>
</reference>
<dbReference type="GO" id="GO:0006355">
    <property type="term" value="P:regulation of DNA-templated transcription"/>
    <property type="evidence" value="ECO:0007669"/>
    <property type="project" value="TreeGrafter"/>
</dbReference>
<organism evidence="3 4">
    <name type="scientific">Pollutimonas bauzanensis</name>
    <dbReference type="NCBI Taxonomy" id="658167"/>
    <lineage>
        <taxon>Bacteria</taxon>
        <taxon>Pseudomonadati</taxon>
        <taxon>Pseudomonadota</taxon>
        <taxon>Betaproteobacteria</taxon>
        <taxon>Burkholderiales</taxon>
        <taxon>Alcaligenaceae</taxon>
        <taxon>Pollutimonas</taxon>
    </lineage>
</organism>
<gene>
    <name evidence="3" type="ORF">SAMN04488135_1217</name>
</gene>
<proteinExistence type="predicted"/>
<evidence type="ECO:0000313" key="3">
    <source>
        <dbReference type="EMBL" id="SHI31177.1"/>
    </source>
</evidence>
<dbReference type="Proteomes" id="UP000184226">
    <property type="component" value="Unassembled WGS sequence"/>
</dbReference>
<keyword evidence="4" id="KW-1185">Reference proteome</keyword>
<dbReference type="InterPro" id="IPR029062">
    <property type="entry name" value="Class_I_gatase-like"/>
</dbReference>
<feature type="transmembrane region" description="Helical" evidence="1">
    <location>
        <begin position="100"/>
        <end position="119"/>
    </location>
</feature>
<dbReference type="Pfam" id="PF01965">
    <property type="entry name" value="DJ-1_PfpI"/>
    <property type="match status" value="1"/>
</dbReference>
<dbReference type="InterPro" id="IPR052158">
    <property type="entry name" value="INH-QAR"/>
</dbReference>
<dbReference type="PANTHER" id="PTHR43130:SF2">
    <property type="entry name" value="DJ-1_PFPI DOMAIN-CONTAINING PROTEIN"/>
    <property type="match status" value="1"/>
</dbReference>
<name>A0A1M6A3X9_9BURK</name>
<dbReference type="SUPFAM" id="SSF52317">
    <property type="entry name" value="Class I glutamine amidotransferase-like"/>
    <property type="match status" value="1"/>
</dbReference>
<keyword evidence="1" id="KW-1133">Transmembrane helix</keyword>
<protein>
    <submittedName>
        <fullName evidence="3">Cyclohexyl-isocyanide hydratase</fullName>
    </submittedName>
</protein>
<dbReference type="RefSeq" id="WP_245801376.1">
    <property type="nucleotide sequence ID" value="NZ_FQXE01000021.1"/>
</dbReference>
<feature type="domain" description="DJ-1/PfpI" evidence="2">
    <location>
        <begin position="10"/>
        <end position="168"/>
    </location>
</feature>
<accession>A0A1M6A3X9</accession>
<dbReference type="CDD" id="cd03139">
    <property type="entry name" value="GATase1_PfpI_2"/>
    <property type="match status" value="1"/>
</dbReference>
<sequence>MSIPRSNITVGFLIFPGITQLDMTGPFEVLSRMQNARPLLIGKDRSPVSDRGLILTPTHDFLLTESLDILVVPGGPGVDEAMLDQATVKFVREKAEEARYVLGICTGSLLLAAAGLLIGRRAGGHWQARDLLARFGVDVSNERTTIDGKYFTAGGVTAGIDMALRVIAEIEGEDAAMRVQLQIEYAPEPLFAAGTPYEAPAHIVDSLLSMHRARRQSRETAVEKACESLLDGKTAPSLCDKHAT</sequence>
<dbReference type="InterPro" id="IPR002818">
    <property type="entry name" value="DJ-1/PfpI"/>
</dbReference>
<dbReference type="PANTHER" id="PTHR43130">
    <property type="entry name" value="ARAC-FAMILY TRANSCRIPTIONAL REGULATOR"/>
    <property type="match status" value="1"/>
</dbReference>
<dbReference type="STRING" id="658167.SAMN04488135_1217"/>
<evidence type="ECO:0000313" key="4">
    <source>
        <dbReference type="Proteomes" id="UP000184226"/>
    </source>
</evidence>
<dbReference type="Gene3D" id="3.40.50.880">
    <property type="match status" value="1"/>
</dbReference>
<keyword evidence="1" id="KW-0812">Transmembrane</keyword>
<evidence type="ECO:0000259" key="2">
    <source>
        <dbReference type="Pfam" id="PF01965"/>
    </source>
</evidence>
<dbReference type="AlphaFoldDB" id="A0A1M6A3X9"/>